<name>A0A7R9E3Z6_9NEOP</name>
<dbReference type="InterPro" id="IPR023214">
    <property type="entry name" value="HAD_sf"/>
</dbReference>
<dbReference type="GO" id="GO:0016791">
    <property type="term" value="F:phosphatase activity"/>
    <property type="evidence" value="ECO:0007669"/>
    <property type="project" value="InterPro"/>
</dbReference>
<keyword evidence="2" id="KW-0460">Magnesium</keyword>
<dbReference type="Pfam" id="PF06888">
    <property type="entry name" value="Put_Phosphatase"/>
    <property type="match status" value="1"/>
</dbReference>
<proteinExistence type="predicted"/>
<dbReference type="NCBIfam" id="TIGR01488">
    <property type="entry name" value="HAD-SF-IB"/>
    <property type="match status" value="1"/>
</dbReference>
<comment type="cofactor">
    <cofactor evidence="2">
        <name>Mg(2+)</name>
        <dbReference type="ChEBI" id="CHEBI:18420"/>
    </cofactor>
</comment>
<dbReference type="AlphaFoldDB" id="A0A7R9E3Z6"/>
<dbReference type="PIRSF" id="PIRSF031051">
    <property type="entry name" value="PyrdxlP_Pase_PHOSPHO2"/>
    <property type="match status" value="1"/>
</dbReference>
<feature type="binding site" evidence="2">
    <location>
        <position position="10"/>
    </location>
    <ligand>
        <name>Mg(2+)</name>
        <dbReference type="ChEBI" id="CHEBI:18420"/>
    </ligand>
</feature>
<evidence type="ECO:0000256" key="2">
    <source>
        <dbReference type="PIRSR" id="PIRSR031051-3"/>
    </source>
</evidence>
<protein>
    <recommendedName>
        <fullName evidence="4">Phosphatase</fullName>
    </recommendedName>
</protein>
<gene>
    <name evidence="3" type="ORF">TMSB3V08_LOCUS2617</name>
</gene>
<feature type="active site" description="Proton donor" evidence="1">
    <location>
        <position position="12"/>
    </location>
</feature>
<dbReference type="GO" id="GO:0046872">
    <property type="term" value="F:metal ion binding"/>
    <property type="evidence" value="ECO:0007669"/>
    <property type="project" value="UniProtKB-KW"/>
</dbReference>
<feature type="binding site" evidence="2">
    <location>
        <position position="181"/>
    </location>
    <ligand>
        <name>Mg(2+)</name>
        <dbReference type="ChEBI" id="CHEBI:18420"/>
    </ligand>
</feature>
<feature type="active site" description="Nucleophile" evidence="1">
    <location>
        <position position="10"/>
    </location>
</feature>
<dbReference type="PANTHER" id="PTHR20889:SF12">
    <property type="entry name" value="LP01149P"/>
    <property type="match status" value="1"/>
</dbReference>
<dbReference type="EMBL" id="OB793011">
    <property type="protein sequence ID" value="CAD7425713.1"/>
    <property type="molecule type" value="Genomic_DNA"/>
</dbReference>
<dbReference type="Gene3D" id="3.40.50.1000">
    <property type="entry name" value="HAD superfamily/HAD-like"/>
    <property type="match status" value="1"/>
</dbReference>
<feature type="binding site" evidence="2">
    <location>
        <position position="12"/>
    </location>
    <ligand>
        <name>Mg(2+)</name>
        <dbReference type="ChEBI" id="CHEBI:18420"/>
    </ligand>
</feature>
<keyword evidence="2" id="KW-0479">Metal-binding</keyword>
<reference evidence="3" key="1">
    <citation type="submission" date="2020-11" db="EMBL/GenBank/DDBJ databases">
        <authorList>
            <person name="Tran Van P."/>
        </authorList>
    </citation>
    <scope>NUCLEOTIDE SEQUENCE</scope>
</reference>
<evidence type="ECO:0008006" key="4">
    <source>
        <dbReference type="Google" id="ProtNLM"/>
    </source>
</evidence>
<dbReference type="InterPro" id="IPR036412">
    <property type="entry name" value="HAD-like_sf"/>
</dbReference>
<dbReference type="PANTHER" id="PTHR20889">
    <property type="entry name" value="PHOSPHATASE, ORPHAN 1, 2"/>
    <property type="match status" value="1"/>
</dbReference>
<evidence type="ECO:0000313" key="3">
    <source>
        <dbReference type="EMBL" id="CAD7425713.1"/>
    </source>
</evidence>
<dbReference type="SUPFAM" id="SSF56784">
    <property type="entry name" value="HAD-like"/>
    <property type="match status" value="1"/>
</dbReference>
<accession>A0A7R9E3Z6</accession>
<sequence>MLKPLLAAFDFDNTLVEGHTLDTIVELGGKGLGANLTASYSLTEDPIQRTRALLEDLQKNKGVTAQHMREAVQRLPLTPGMGDVLRFLKTNNCEIILISDMISVTIQDWLDGSDVGTLVDRVVTNPGRYNSEGFLELEAYHEQDWCDMSFSSLCKGTALDDHVRKRSEEGVTFTQVAYFGDGKNDLCPMWHLSKTDLAFPRKGFKLMEMFENKHVGTERVKASIHPWSSGQDILEVLRKIVK</sequence>
<evidence type="ECO:0000256" key="1">
    <source>
        <dbReference type="PIRSR" id="PIRSR031051-1"/>
    </source>
</evidence>
<dbReference type="InterPro" id="IPR016965">
    <property type="entry name" value="Pase_PHOSPHO-typ"/>
</dbReference>
<organism evidence="3">
    <name type="scientific">Timema monikensis</name>
    <dbReference type="NCBI Taxonomy" id="170555"/>
    <lineage>
        <taxon>Eukaryota</taxon>
        <taxon>Metazoa</taxon>
        <taxon>Ecdysozoa</taxon>
        <taxon>Arthropoda</taxon>
        <taxon>Hexapoda</taxon>
        <taxon>Insecta</taxon>
        <taxon>Pterygota</taxon>
        <taxon>Neoptera</taxon>
        <taxon>Polyneoptera</taxon>
        <taxon>Phasmatodea</taxon>
        <taxon>Timematodea</taxon>
        <taxon>Timematoidea</taxon>
        <taxon>Timematidae</taxon>
        <taxon>Timema</taxon>
    </lineage>
</organism>